<dbReference type="InterPro" id="IPR027532">
    <property type="entry name" value="Mdm12"/>
</dbReference>
<dbReference type="OrthoDB" id="14198at2759"/>
<keyword evidence="6" id="KW-0446">Lipid-binding</keyword>
<comment type="subcellular location">
    <subcellularLocation>
        <location evidence="1">Membrane</location>
    </subcellularLocation>
</comment>
<keyword evidence="4" id="KW-0256">Endoplasmic reticulum</keyword>
<keyword evidence="7" id="KW-0496">Mitochondrion</keyword>
<evidence type="ECO:0000256" key="4">
    <source>
        <dbReference type="ARBA" id="ARBA00022824"/>
    </source>
</evidence>
<evidence type="ECO:0000256" key="8">
    <source>
        <dbReference type="ARBA" id="ARBA00023136"/>
    </source>
</evidence>
<dbReference type="GO" id="GO:0008289">
    <property type="term" value="F:lipid binding"/>
    <property type="evidence" value="ECO:0007669"/>
    <property type="project" value="UniProtKB-KW"/>
</dbReference>
<dbReference type="Proteomes" id="UP001149090">
    <property type="component" value="Unassembled WGS sequence"/>
</dbReference>
<evidence type="ECO:0000256" key="3">
    <source>
        <dbReference type="ARBA" id="ARBA00022787"/>
    </source>
</evidence>
<dbReference type="AlphaFoldDB" id="A0A9Q0LGD3"/>
<evidence type="ECO:0000256" key="5">
    <source>
        <dbReference type="ARBA" id="ARBA00023055"/>
    </source>
</evidence>
<keyword evidence="3" id="KW-1000">Mitochondrion outer membrane</keyword>
<evidence type="ECO:0000256" key="6">
    <source>
        <dbReference type="ARBA" id="ARBA00023121"/>
    </source>
</evidence>
<dbReference type="Pfam" id="PF26544">
    <property type="entry name" value="Mdm12"/>
    <property type="match status" value="1"/>
</dbReference>
<gene>
    <name evidence="10" type="ORF">M0811_01406</name>
</gene>
<dbReference type="PANTHER" id="PTHR28204">
    <property type="entry name" value="MITOCHONDRIAL DISTRIBUTION AND MORPHOLOGY PROTEIN 12"/>
    <property type="match status" value="1"/>
</dbReference>
<evidence type="ECO:0000259" key="9">
    <source>
        <dbReference type="PROSITE" id="PS51847"/>
    </source>
</evidence>
<dbReference type="GO" id="GO:0032865">
    <property type="term" value="C:ERMES complex"/>
    <property type="evidence" value="ECO:0007669"/>
    <property type="project" value="InterPro"/>
</dbReference>
<dbReference type="InterPro" id="IPR031468">
    <property type="entry name" value="SMP_LBD"/>
</dbReference>
<evidence type="ECO:0000313" key="10">
    <source>
        <dbReference type="EMBL" id="KAJ5072392.1"/>
    </source>
</evidence>
<feature type="domain" description="SMP-LTD" evidence="9">
    <location>
        <begin position="1"/>
        <end position="222"/>
    </location>
</feature>
<dbReference type="OMA" id="IYWERIT"/>
<name>A0A9Q0LGD3_ANAIG</name>
<evidence type="ECO:0000313" key="11">
    <source>
        <dbReference type="Proteomes" id="UP001149090"/>
    </source>
</evidence>
<keyword evidence="11" id="KW-1185">Reference proteome</keyword>
<evidence type="ECO:0000256" key="2">
    <source>
        <dbReference type="ARBA" id="ARBA00022448"/>
    </source>
</evidence>
<dbReference type="PANTHER" id="PTHR28204:SF1">
    <property type="entry name" value="MITOCHONDRIAL DISTRIBUTION AND MORPHOLOGY PROTEIN 12"/>
    <property type="match status" value="1"/>
</dbReference>
<dbReference type="GO" id="GO:0007005">
    <property type="term" value="P:mitochondrion organization"/>
    <property type="evidence" value="ECO:0007669"/>
    <property type="project" value="InterPro"/>
</dbReference>
<sequence>MSFEINWEKVNNPEQTRKTHEKLSEKMKSLQKPDFLGEINISSLKFGEKPKIRFLGIINTPENVKKRIIEQTENSLEMKKNISQIMNKFFQKFQKEIKPIDFVLQVSADLSNVIEFTIETELVVNWPTPKFISLPIKLTVKNIGMKSIINVVVFNEKMGIYLDSDEDANKKPLEMEIQAAIGDQSKGVLQNLEKVQNFMVEAINTIIKDKFVFPNIFLFDEIISEKMK</sequence>
<keyword evidence="2" id="KW-0813">Transport</keyword>
<organism evidence="10 11">
    <name type="scientific">Anaeramoeba ignava</name>
    <name type="common">Anaerobic marine amoeba</name>
    <dbReference type="NCBI Taxonomy" id="1746090"/>
    <lineage>
        <taxon>Eukaryota</taxon>
        <taxon>Metamonada</taxon>
        <taxon>Anaeramoebidae</taxon>
        <taxon>Anaeramoeba</taxon>
    </lineage>
</organism>
<evidence type="ECO:0000256" key="7">
    <source>
        <dbReference type="ARBA" id="ARBA00023128"/>
    </source>
</evidence>
<protein>
    <submittedName>
        <fullName evidence="10">Distribution and morphology protein</fullName>
    </submittedName>
</protein>
<dbReference type="GO" id="GO:0015914">
    <property type="term" value="P:phospholipid transport"/>
    <property type="evidence" value="ECO:0007669"/>
    <property type="project" value="TreeGrafter"/>
</dbReference>
<dbReference type="EMBL" id="JAPDFW010000081">
    <property type="protein sequence ID" value="KAJ5072392.1"/>
    <property type="molecule type" value="Genomic_DNA"/>
</dbReference>
<dbReference type="GO" id="GO:1990456">
    <property type="term" value="P:mitochondrion-endoplasmic reticulum membrane tethering"/>
    <property type="evidence" value="ECO:0007669"/>
    <property type="project" value="TreeGrafter"/>
</dbReference>
<dbReference type="PROSITE" id="PS51847">
    <property type="entry name" value="SMP"/>
    <property type="match status" value="1"/>
</dbReference>
<comment type="caution">
    <text evidence="10">The sequence shown here is derived from an EMBL/GenBank/DDBJ whole genome shotgun (WGS) entry which is preliminary data.</text>
</comment>
<evidence type="ECO:0000256" key="1">
    <source>
        <dbReference type="ARBA" id="ARBA00004370"/>
    </source>
</evidence>
<keyword evidence="8" id="KW-0472">Membrane</keyword>
<reference evidence="10" key="1">
    <citation type="submission" date="2022-10" db="EMBL/GenBank/DDBJ databases">
        <title>Novel sulphate-reducing endosymbionts in the free-living metamonad Anaeramoeba.</title>
        <authorList>
            <person name="Jerlstrom-Hultqvist J."/>
            <person name="Cepicka I."/>
            <person name="Gallot-Lavallee L."/>
            <person name="Salas-Leiva D."/>
            <person name="Curtis B.A."/>
            <person name="Zahonova K."/>
            <person name="Pipaliya S."/>
            <person name="Dacks J."/>
            <person name="Roger A.J."/>
        </authorList>
    </citation>
    <scope>NUCLEOTIDE SEQUENCE</scope>
    <source>
        <strain evidence="10">BMAN</strain>
    </source>
</reference>
<accession>A0A9Q0LGD3</accession>
<keyword evidence="5" id="KW-0445">Lipid transport</keyword>
<proteinExistence type="predicted"/>